<dbReference type="Pfam" id="PF00107">
    <property type="entry name" value="ADH_zinc_N"/>
    <property type="match status" value="1"/>
</dbReference>
<dbReference type="GO" id="GO:0046294">
    <property type="term" value="P:formaldehyde catabolic process"/>
    <property type="evidence" value="ECO:0007669"/>
    <property type="project" value="TreeGrafter"/>
</dbReference>
<dbReference type="Gene3D" id="3.40.50.720">
    <property type="entry name" value="NAD(P)-binding Rossmann-like Domain"/>
    <property type="match status" value="1"/>
</dbReference>
<dbReference type="InterPro" id="IPR011032">
    <property type="entry name" value="GroES-like_sf"/>
</dbReference>
<reference evidence="8 9" key="1">
    <citation type="submission" date="2014-03" db="EMBL/GenBank/DDBJ databases">
        <authorList>
            <person name="Sibley D."/>
            <person name="Venepally P."/>
            <person name="Karamycheva S."/>
            <person name="Hadjithomas M."/>
            <person name="Khan A."/>
            <person name="Brunk B."/>
            <person name="Roos D."/>
            <person name="Caler E."/>
            <person name="Lorenzi H."/>
        </authorList>
    </citation>
    <scope>NUCLEOTIDE SEQUENCE [LARGE SCALE GENOMIC DNA]</scope>
    <source>
        <strain evidence="9">p89</strain>
    </source>
</reference>
<evidence type="ECO:0000256" key="2">
    <source>
        <dbReference type="ARBA" id="ARBA00022723"/>
    </source>
</evidence>
<keyword evidence="5" id="KW-0520">NAD</keyword>
<dbReference type="SUPFAM" id="SSF51735">
    <property type="entry name" value="NAD(P)-binding Rossmann-fold domains"/>
    <property type="match status" value="1"/>
</dbReference>
<comment type="cofactor">
    <cofactor evidence="1 6">
        <name>Zn(2+)</name>
        <dbReference type="ChEBI" id="CHEBI:29105"/>
    </cofactor>
</comment>
<dbReference type="GO" id="GO:0005829">
    <property type="term" value="C:cytosol"/>
    <property type="evidence" value="ECO:0007669"/>
    <property type="project" value="TreeGrafter"/>
</dbReference>
<dbReference type="InterPro" id="IPR020843">
    <property type="entry name" value="ER"/>
</dbReference>
<keyword evidence="2 6" id="KW-0479">Metal-binding</keyword>
<dbReference type="InterPro" id="IPR013154">
    <property type="entry name" value="ADH-like_N"/>
</dbReference>
<gene>
    <name evidence="8" type="ORF">TGP89_311780</name>
</gene>
<dbReference type="VEuPathDB" id="ToxoDB:TGP89_311780"/>
<dbReference type="SUPFAM" id="SSF50129">
    <property type="entry name" value="GroES-like"/>
    <property type="match status" value="2"/>
</dbReference>
<dbReference type="Proteomes" id="UP000028828">
    <property type="component" value="Unassembled WGS sequence"/>
</dbReference>
<evidence type="ECO:0000256" key="5">
    <source>
        <dbReference type="ARBA" id="ARBA00023027"/>
    </source>
</evidence>
<feature type="domain" description="Enoyl reductase (ER)" evidence="7">
    <location>
        <begin position="25"/>
        <end position="392"/>
    </location>
</feature>
<evidence type="ECO:0000256" key="4">
    <source>
        <dbReference type="ARBA" id="ARBA00023002"/>
    </source>
</evidence>
<comment type="caution">
    <text evidence="8">The sequence shown here is derived from an EMBL/GenBank/DDBJ whole genome shotgun (WGS) entry which is preliminary data.</text>
</comment>
<dbReference type="GO" id="GO:0051903">
    <property type="term" value="F:S-(hydroxymethyl)glutathione dehydrogenase [NAD(P)+] activity"/>
    <property type="evidence" value="ECO:0007669"/>
    <property type="project" value="UniProtKB-EC"/>
</dbReference>
<evidence type="ECO:0000313" key="8">
    <source>
        <dbReference type="EMBL" id="KFG28643.1"/>
    </source>
</evidence>
<evidence type="ECO:0000256" key="3">
    <source>
        <dbReference type="ARBA" id="ARBA00022833"/>
    </source>
</evidence>
<keyword evidence="3 6" id="KW-0862">Zinc</keyword>
<comment type="similarity">
    <text evidence="6">Belongs to the zinc-containing alcohol dehydrogenase family.</text>
</comment>
<dbReference type="PANTHER" id="PTHR43880:SF12">
    <property type="entry name" value="ALCOHOL DEHYDROGENASE CLASS-3"/>
    <property type="match status" value="1"/>
</dbReference>
<dbReference type="PANTHER" id="PTHR43880">
    <property type="entry name" value="ALCOHOL DEHYDROGENASE"/>
    <property type="match status" value="1"/>
</dbReference>
<keyword evidence="4 8" id="KW-0560">Oxidoreductase</keyword>
<evidence type="ECO:0000256" key="6">
    <source>
        <dbReference type="RuleBase" id="RU361277"/>
    </source>
</evidence>
<dbReference type="GO" id="GO:0008270">
    <property type="term" value="F:zinc ion binding"/>
    <property type="evidence" value="ECO:0007669"/>
    <property type="project" value="InterPro"/>
</dbReference>
<dbReference type="InterPro" id="IPR013149">
    <property type="entry name" value="ADH-like_C"/>
</dbReference>
<name>A0A086J925_TOXGO</name>
<evidence type="ECO:0000313" key="9">
    <source>
        <dbReference type="Proteomes" id="UP000028828"/>
    </source>
</evidence>
<dbReference type="EMBL" id="AEYI02002323">
    <property type="protein sequence ID" value="KFG28643.1"/>
    <property type="molecule type" value="Genomic_DNA"/>
</dbReference>
<dbReference type="InterPro" id="IPR036291">
    <property type="entry name" value="NAD(P)-bd_dom_sf"/>
</dbReference>
<dbReference type="SMART" id="SM00829">
    <property type="entry name" value="PKS_ER"/>
    <property type="match status" value="1"/>
</dbReference>
<dbReference type="FunFam" id="3.40.50.720:FF:000003">
    <property type="entry name" value="S-(hydroxymethyl)glutathione dehydrogenase"/>
    <property type="match status" value="1"/>
</dbReference>
<evidence type="ECO:0000256" key="1">
    <source>
        <dbReference type="ARBA" id="ARBA00001947"/>
    </source>
</evidence>
<organism evidence="8 9">
    <name type="scientific">Toxoplasma gondii p89</name>
    <dbReference type="NCBI Taxonomy" id="943119"/>
    <lineage>
        <taxon>Eukaryota</taxon>
        <taxon>Sar</taxon>
        <taxon>Alveolata</taxon>
        <taxon>Apicomplexa</taxon>
        <taxon>Conoidasida</taxon>
        <taxon>Coccidia</taxon>
        <taxon>Eucoccidiorida</taxon>
        <taxon>Eimeriorina</taxon>
        <taxon>Sarcocystidae</taxon>
        <taxon>Toxoplasma</taxon>
    </lineage>
</organism>
<dbReference type="PROSITE" id="PS00059">
    <property type="entry name" value="ADH_ZINC"/>
    <property type="match status" value="1"/>
</dbReference>
<dbReference type="EC" id="1.1.1.284" evidence="8"/>
<dbReference type="AlphaFoldDB" id="A0A086J925"/>
<dbReference type="InterPro" id="IPR002328">
    <property type="entry name" value="ADH_Zn_CS"/>
</dbReference>
<dbReference type="OrthoDB" id="417550at2759"/>
<dbReference type="Gene3D" id="3.90.180.10">
    <property type="entry name" value="Medium-chain alcohol dehydrogenases, catalytic domain"/>
    <property type="match status" value="1"/>
</dbReference>
<proteinExistence type="inferred from homology"/>
<accession>A0A086J925</accession>
<evidence type="ECO:0000259" key="7">
    <source>
        <dbReference type="SMART" id="SM00829"/>
    </source>
</evidence>
<sequence>MDRKGKDGTSAKPITCKAVVCFAPGDPLQVTDIVVAPPKEGEVRIKILYAALCHTDEFARSGVDPEVTFPCILGHEAVGVVESVGKNVSTCAVGDLVIPSFMPECFAEDFKARTCAMCEGFEKHKTHLCGKIRRFTAQGVMAADGRPRFSLQTDGSPVYHFMGTSAFSEYTVSHQESVAVIPANAPPEKVCLLGCGVATGLGAVWNTANVEAGSTVAVLGLGCVGLACVQAARRRGAKEILAVDKNKGKFELARTMGATKCIDPAEYEDRPIQEVIAELTNGGVDYAFECVGNQHLMRACLECTHKGWGVGTIVGVCAKEVSTRPFNLIVGRTWKGSAFGGWRVRTHVPQLVQMYLDGEIKLDEFISHRMELSEVNGAIRLLHAGDGIRTVLKVTAD</sequence>
<protein>
    <submittedName>
        <fullName evidence="8">Zn-containing alcohol dehydrogenase</fullName>
        <ecNumber evidence="8">1.1.1.284</ecNumber>
    </submittedName>
</protein>
<dbReference type="Pfam" id="PF08240">
    <property type="entry name" value="ADH_N"/>
    <property type="match status" value="1"/>
</dbReference>